<dbReference type="Pfam" id="PF08340">
    <property type="entry name" value="YicC-like_C"/>
    <property type="match status" value="1"/>
</dbReference>
<sequence length="295" mass="32255">MPVASMTGFARFEGDIGDTAFVWELRSVNGKGLELRLRLPQGMESLEVDIRRMAGARLSRGNVQINLALRRTDDAPVFTVNEAMLSQVLELSDRLITGGHAVAPTADGILGVKGIIDVAETLVDPVHQRERREAVLEGFAVALSRLCAMREEEGAILRGLLDERLEEVAALAAAAERDPARTLEAIRRRLSDQVALLLEASPRLDEQRLHQEAAILAAKADIREELDRLSAHVVAARELLAAGGPVGRRLDFLSQEFNRESNTLCAKSNASSLTAVGLELKVVVDQFREQVQNVE</sequence>
<dbReference type="RefSeq" id="WP_188850111.1">
    <property type="nucleotide sequence ID" value="NZ_BMJJ01000003.1"/>
</dbReference>
<dbReference type="NCBIfam" id="TIGR00255">
    <property type="entry name" value="YicC/YloC family endoribonuclease"/>
    <property type="match status" value="1"/>
</dbReference>
<reference evidence="8" key="1">
    <citation type="journal article" date="2014" name="Int. J. Syst. Evol. Microbiol.">
        <title>Complete genome sequence of Corynebacterium casei LMG S-19264T (=DSM 44701T), isolated from a smear-ripened cheese.</title>
        <authorList>
            <consortium name="US DOE Joint Genome Institute (JGI-PGF)"/>
            <person name="Walter F."/>
            <person name="Albersmeier A."/>
            <person name="Kalinowski J."/>
            <person name="Ruckert C."/>
        </authorList>
    </citation>
    <scope>NUCLEOTIDE SEQUENCE</scope>
    <source>
        <strain evidence="8">CGMCC 1.15493</strain>
    </source>
</reference>
<evidence type="ECO:0008006" key="10">
    <source>
        <dbReference type="Google" id="ProtNLM"/>
    </source>
</evidence>
<keyword evidence="3" id="KW-0255">Endonuclease</keyword>
<dbReference type="PANTHER" id="PTHR30636:SF3">
    <property type="entry name" value="UPF0701 PROTEIN YICC"/>
    <property type="match status" value="1"/>
</dbReference>
<dbReference type="InterPro" id="IPR005229">
    <property type="entry name" value="YicC/YloC-like"/>
</dbReference>
<keyword evidence="2" id="KW-0540">Nuclease</keyword>
<feature type="domain" description="Endoribonuclease YicC-like N-terminal" evidence="6">
    <location>
        <begin position="4"/>
        <end position="158"/>
    </location>
</feature>
<evidence type="ECO:0000256" key="4">
    <source>
        <dbReference type="ARBA" id="ARBA00022801"/>
    </source>
</evidence>
<gene>
    <name evidence="8" type="ORF">GCM10011335_16610</name>
</gene>
<dbReference type="PANTHER" id="PTHR30636">
    <property type="entry name" value="UPF0701 PROTEIN YICC"/>
    <property type="match status" value="1"/>
</dbReference>
<dbReference type="GO" id="GO:0016787">
    <property type="term" value="F:hydrolase activity"/>
    <property type="evidence" value="ECO:0007669"/>
    <property type="project" value="UniProtKB-KW"/>
</dbReference>
<evidence type="ECO:0000256" key="2">
    <source>
        <dbReference type="ARBA" id="ARBA00022722"/>
    </source>
</evidence>
<dbReference type="InterPro" id="IPR013527">
    <property type="entry name" value="YicC-like_N"/>
</dbReference>
<accession>A0A916XVF0</accession>
<organism evidence="8 9">
    <name type="scientific">Aureimonas glaciei</name>
    <dbReference type="NCBI Taxonomy" id="1776957"/>
    <lineage>
        <taxon>Bacteria</taxon>
        <taxon>Pseudomonadati</taxon>
        <taxon>Pseudomonadota</taxon>
        <taxon>Alphaproteobacteria</taxon>
        <taxon>Hyphomicrobiales</taxon>
        <taxon>Aurantimonadaceae</taxon>
        <taxon>Aureimonas</taxon>
    </lineage>
</organism>
<name>A0A916XVF0_9HYPH</name>
<dbReference type="GO" id="GO:0004521">
    <property type="term" value="F:RNA endonuclease activity"/>
    <property type="evidence" value="ECO:0007669"/>
    <property type="project" value="InterPro"/>
</dbReference>
<dbReference type="EMBL" id="BMJJ01000003">
    <property type="protein sequence ID" value="GGD14487.1"/>
    <property type="molecule type" value="Genomic_DNA"/>
</dbReference>
<dbReference type="Proteomes" id="UP000613160">
    <property type="component" value="Unassembled WGS sequence"/>
</dbReference>
<feature type="domain" description="Endoribonuclease YicC-like C-terminal" evidence="7">
    <location>
        <begin position="180"/>
        <end position="295"/>
    </location>
</feature>
<evidence type="ECO:0000259" key="7">
    <source>
        <dbReference type="Pfam" id="PF08340"/>
    </source>
</evidence>
<evidence type="ECO:0000259" key="6">
    <source>
        <dbReference type="Pfam" id="PF03755"/>
    </source>
</evidence>
<comment type="similarity">
    <text evidence="5">Belongs to the YicC/YloC family.</text>
</comment>
<dbReference type="Pfam" id="PF03755">
    <property type="entry name" value="YicC-like_N"/>
    <property type="match status" value="1"/>
</dbReference>
<protein>
    <recommendedName>
        <fullName evidence="10">YicC family protein</fullName>
    </recommendedName>
</protein>
<reference evidence="8" key="2">
    <citation type="submission" date="2020-09" db="EMBL/GenBank/DDBJ databases">
        <authorList>
            <person name="Sun Q."/>
            <person name="Zhou Y."/>
        </authorList>
    </citation>
    <scope>NUCLEOTIDE SEQUENCE</scope>
    <source>
        <strain evidence="8">CGMCC 1.15493</strain>
    </source>
</reference>
<dbReference type="AlphaFoldDB" id="A0A916XVF0"/>
<dbReference type="InterPro" id="IPR013551">
    <property type="entry name" value="YicC-like_C"/>
</dbReference>
<comment type="cofactor">
    <cofactor evidence="1">
        <name>a divalent metal cation</name>
        <dbReference type="ChEBI" id="CHEBI:60240"/>
    </cofactor>
</comment>
<evidence type="ECO:0000256" key="5">
    <source>
        <dbReference type="ARBA" id="ARBA00035648"/>
    </source>
</evidence>
<evidence type="ECO:0000313" key="9">
    <source>
        <dbReference type="Proteomes" id="UP000613160"/>
    </source>
</evidence>
<comment type="caution">
    <text evidence="8">The sequence shown here is derived from an EMBL/GenBank/DDBJ whole genome shotgun (WGS) entry which is preliminary data.</text>
</comment>
<evidence type="ECO:0000313" key="8">
    <source>
        <dbReference type="EMBL" id="GGD14487.1"/>
    </source>
</evidence>
<evidence type="ECO:0000256" key="1">
    <source>
        <dbReference type="ARBA" id="ARBA00001968"/>
    </source>
</evidence>
<keyword evidence="4" id="KW-0378">Hydrolase</keyword>
<proteinExistence type="inferred from homology"/>
<evidence type="ECO:0000256" key="3">
    <source>
        <dbReference type="ARBA" id="ARBA00022759"/>
    </source>
</evidence>
<keyword evidence="9" id="KW-1185">Reference proteome</keyword>